<accession>A0A654LZM4</accession>
<dbReference type="GeneID" id="68929768"/>
<dbReference type="AlphaFoldDB" id="A0A654LZM4"/>
<gene>
    <name evidence="1" type="ORF">NMY3_02824</name>
</gene>
<proteinExistence type="predicted"/>
<sequence length="98" mass="11069">MKSINISIFVSHDTGIVQHYYKPMVQIPPPAPYSRRQAVTFKKTITPVIVSHKLVNLDHYYLNLILNLDIFNELNIWSKIVLLSCGSSSIIIVTIASS</sequence>
<dbReference type="EMBL" id="CP012850">
    <property type="protein sequence ID" value="ALI37014.1"/>
    <property type="molecule type" value="Genomic_DNA"/>
</dbReference>
<organism evidence="1 2">
    <name type="scientific">Candidatus Nitrosocosmicus oleophilus</name>
    <dbReference type="NCBI Taxonomy" id="1353260"/>
    <lineage>
        <taxon>Archaea</taxon>
        <taxon>Nitrososphaerota</taxon>
        <taxon>Nitrososphaeria</taxon>
        <taxon>Nitrososphaerales</taxon>
        <taxon>Nitrososphaeraceae</taxon>
        <taxon>Candidatus Nitrosocosmicus</taxon>
    </lineage>
</organism>
<evidence type="ECO:0000313" key="1">
    <source>
        <dbReference type="EMBL" id="ALI37014.1"/>
    </source>
</evidence>
<dbReference type="KEGG" id="taa:NMY3_02824"/>
<dbReference type="RefSeq" id="WP_231100054.1">
    <property type="nucleotide sequence ID" value="NZ_CP012850.1"/>
</dbReference>
<name>A0A654LZM4_9ARCH</name>
<protein>
    <submittedName>
        <fullName evidence="1">Uncharacterized protein</fullName>
    </submittedName>
</protein>
<reference evidence="2" key="1">
    <citation type="submission" date="2015-10" db="EMBL/GenBank/DDBJ databases">
        <title>Niche specialization of a soil ammonia-oxidizing archaeon, Candidatus Nitrosocosmicus oleophilus.</title>
        <authorList>
            <person name="Jung M.-Y."/>
            <person name="Rhee S.-K."/>
        </authorList>
    </citation>
    <scope>NUCLEOTIDE SEQUENCE [LARGE SCALE GENOMIC DNA]</scope>
    <source>
        <strain evidence="2">MY3</strain>
    </source>
</reference>
<keyword evidence="2" id="KW-1185">Reference proteome</keyword>
<dbReference type="Proteomes" id="UP000058925">
    <property type="component" value="Chromosome"/>
</dbReference>
<evidence type="ECO:0000313" key="2">
    <source>
        <dbReference type="Proteomes" id="UP000058925"/>
    </source>
</evidence>